<dbReference type="InterPro" id="IPR016496">
    <property type="entry name" value="GTPase_HflX"/>
</dbReference>
<comment type="similarity">
    <text evidence="5">Belongs to the TRAFAC class OBG-HflX-like GTPase superfamily. HflX GTPase family.</text>
</comment>
<dbReference type="InterPro" id="IPR027417">
    <property type="entry name" value="P-loop_NTPase"/>
</dbReference>
<dbReference type="GO" id="GO:0043022">
    <property type="term" value="F:ribosome binding"/>
    <property type="evidence" value="ECO:0007669"/>
    <property type="project" value="TreeGrafter"/>
</dbReference>
<dbReference type="PANTHER" id="PTHR10229">
    <property type="entry name" value="GTP-BINDING PROTEIN HFLX"/>
    <property type="match status" value="1"/>
</dbReference>
<dbReference type="InterPro" id="IPR032305">
    <property type="entry name" value="GTP-bd_M"/>
</dbReference>
<evidence type="ECO:0000256" key="5">
    <source>
        <dbReference type="HAMAP-Rule" id="MF_00900"/>
    </source>
</evidence>
<dbReference type="InterPro" id="IPR025121">
    <property type="entry name" value="GTPase_HflX_N"/>
</dbReference>
<gene>
    <name evidence="5 10" type="primary">hflX</name>
    <name evidence="10" type="ORF">DXX99_07345</name>
</gene>
<keyword evidence="5" id="KW-0963">Cytoplasm</keyword>
<dbReference type="GO" id="GO:0003924">
    <property type="term" value="F:GTPase activity"/>
    <property type="evidence" value="ECO:0007669"/>
    <property type="project" value="UniProtKB-UniRule"/>
</dbReference>
<feature type="binding site" evidence="7">
    <location>
        <position position="229"/>
    </location>
    <ligand>
        <name>Mg(2+)</name>
        <dbReference type="ChEBI" id="CHEBI:18420"/>
    </ligand>
</feature>
<dbReference type="Gene3D" id="3.40.50.11060">
    <property type="entry name" value="GTPase HflX, N-terminal domain"/>
    <property type="match status" value="1"/>
</dbReference>
<organism evidence="10 11">
    <name type="scientific">Ammonifex thiophilus</name>
    <dbReference type="NCBI Taxonomy" id="444093"/>
    <lineage>
        <taxon>Bacteria</taxon>
        <taxon>Bacillati</taxon>
        <taxon>Bacillota</taxon>
        <taxon>Clostridia</taxon>
        <taxon>Thermoanaerobacterales</taxon>
        <taxon>Thermoanaerobacteraceae</taxon>
        <taxon>Ammonifex</taxon>
    </lineage>
</organism>
<dbReference type="NCBIfam" id="TIGR03156">
    <property type="entry name" value="GTP_HflX"/>
    <property type="match status" value="1"/>
</dbReference>
<dbReference type="PIRSF" id="PIRSF006809">
    <property type="entry name" value="GTP-binding_hflX_prd"/>
    <property type="match status" value="1"/>
</dbReference>
<evidence type="ECO:0000256" key="2">
    <source>
        <dbReference type="ARBA" id="ARBA00022741"/>
    </source>
</evidence>
<feature type="binding site" evidence="6">
    <location>
        <begin position="200"/>
        <end position="207"/>
    </location>
    <ligand>
        <name>GTP</name>
        <dbReference type="ChEBI" id="CHEBI:37565"/>
    </ligand>
</feature>
<dbReference type="PANTHER" id="PTHR10229:SF0">
    <property type="entry name" value="GTP-BINDING PROTEIN 6-RELATED"/>
    <property type="match status" value="1"/>
</dbReference>
<feature type="binding site" evidence="6">
    <location>
        <begin position="332"/>
        <end position="334"/>
    </location>
    <ligand>
        <name>GTP</name>
        <dbReference type="ChEBI" id="CHEBI:37565"/>
    </ligand>
</feature>
<keyword evidence="1 7" id="KW-0479">Metal-binding</keyword>
<dbReference type="Gene3D" id="6.10.250.2860">
    <property type="match status" value="1"/>
</dbReference>
<name>A0A3D8P2M1_9THEO</name>
<evidence type="ECO:0000256" key="1">
    <source>
        <dbReference type="ARBA" id="ARBA00022723"/>
    </source>
</evidence>
<proteinExistence type="inferred from homology"/>
<evidence type="ECO:0000256" key="6">
    <source>
        <dbReference type="PIRSR" id="PIRSR006809-1"/>
    </source>
</evidence>
<dbReference type="Pfam" id="PF16360">
    <property type="entry name" value="GTP-bdg_M"/>
    <property type="match status" value="1"/>
</dbReference>
<evidence type="ECO:0000259" key="9">
    <source>
        <dbReference type="PROSITE" id="PS51705"/>
    </source>
</evidence>
<evidence type="ECO:0000256" key="3">
    <source>
        <dbReference type="ARBA" id="ARBA00022842"/>
    </source>
</evidence>
<reference evidence="10 11" key="1">
    <citation type="submission" date="2018-08" db="EMBL/GenBank/DDBJ databases">
        <title>Form III RuBisCO-mediated autotrophy in Thermodesulfobium bacteria.</title>
        <authorList>
            <person name="Toshchakov S.V."/>
            <person name="Kublanov I.V."/>
            <person name="Frolov E."/>
            <person name="Bonch-Osmolovskaya E.A."/>
            <person name="Tourova T.P."/>
            <person name="Chernych N.A."/>
            <person name="Lebedinsky A.V."/>
        </authorList>
    </citation>
    <scope>NUCLEOTIDE SEQUENCE [LARGE SCALE GENOMIC DNA]</scope>
    <source>
        <strain evidence="10 11">SR</strain>
    </source>
</reference>
<evidence type="ECO:0000313" key="10">
    <source>
        <dbReference type="EMBL" id="RDV82557.1"/>
    </source>
</evidence>
<dbReference type="Pfam" id="PF01926">
    <property type="entry name" value="MMR_HSR1"/>
    <property type="match status" value="1"/>
</dbReference>
<keyword evidence="11" id="KW-1185">Reference proteome</keyword>
<feature type="binding site" evidence="6">
    <location>
        <begin position="249"/>
        <end position="252"/>
    </location>
    <ligand>
        <name>GTP</name>
        <dbReference type="ChEBI" id="CHEBI:37565"/>
    </ligand>
</feature>
<dbReference type="OrthoDB" id="9812272at2"/>
<dbReference type="PRINTS" id="PR00326">
    <property type="entry name" value="GTP1OBG"/>
</dbReference>
<dbReference type="Pfam" id="PF13167">
    <property type="entry name" value="GTP-bdg_N"/>
    <property type="match status" value="1"/>
</dbReference>
<dbReference type="GO" id="GO:0005737">
    <property type="term" value="C:cytoplasm"/>
    <property type="evidence" value="ECO:0007669"/>
    <property type="project" value="UniProtKB-SubCell"/>
</dbReference>
<comment type="caution">
    <text evidence="10">The sequence shown here is derived from an EMBL/GenBank/DDBJ whole genome shotgun (WGS) entry which is preliminary data.</text>
</comment>
<dbReference type="AlphaFoldDB" id="A0A3D8P2M1"/>
<keyword evidence="2 5" id="KW-0547">Nucleotide-binding</keyword>
<dbReference type="RefSeq" id="WP_115792846.1">
    <property type="nucleotide sequence ID" value="NZ_QSLN01000009.1"/>
</dbReference>
<dbReference type="Gene3D" id="3.40.50.300">
    <property type="entry name" value="P-loop containing nucleotide triphosphate hydrolases"/>
    <property type="match status" value="1"/>
</dbReference>
<keyword evidence="8" id="KW-0175">Coiled coil</keyword>
<dbReference type="PROSITE" id="PS51705">
    <property type="entry name" value="G_HFLX"/>
    <property type="match status" value="1"/>
</dbReference>
<dbReference type="CDD" id="cd01878">
    <property type="entry name" value="HflX"/>
    <property type="match status" value="1"/>
</dbReference>
<evidence type="ECO:0000256" key="4">
    <source>
        <dbReference type="ARBA" id="ARBA00023134"/>
    </source>
</evidence>
<dbReference type="InterPro" id="IPR006073">
    <property type="entry name" value="GTP-bd"/>
</dbReference>
<feature type="coiled-coil region" evidence="8">
    <location>
        <begin position="8"/>
        <end position="35"/>
    </location>
</feature>
<feature type="domain" description="Hflx-type G" evidence="9">
    <location>
        <begin position="194"/>
        <end position="354"/>
    </location>
</feature>
<keyword evidence="4 5" id="KW-0342">GTP-binding</keyword>
<dbReference type="GO" id="GO:0046872">
    <property type="term" value="F:metal ion binding"/>
    <property type="evidence" value="ECO:0007669"/>
    <property type="project" value="UniProtKB-KW"/>
</dbReference>
<dbReference type="HAMAP" id="MF_00900">
    <property type="entry name" value="GTPase_HflX"/>
    <property type="match status" value="1"/>
</dbReference>
<evidence type="ECO:0000313" key="11">
    <source>
        <dbReference type="Proteomes" id="UP000256329"/>
    </source>
</evidence>
<protein>
    <recommendedName>
        <fullName evidence="5">GTPase HflX</fullName>
    </recommendedName>
    <alternativeName>
        <fullName evidence="5">GTP-binding protein HflX</fullName>
    </alternativeName>
</protein>
<feature type="binding site" evidence="7">
    <location>
        <position position="207"/>
    </location>
    <ligand>
        <name>Mg(2+)</name>
        <dbReference type="ChEBI" id="CHEBI:18420"/>
    </ligand>
</feature>
<dbReference type="EMBL" id="QSLN01000009">
    <property type="protein sequence ID" value="RDV82557.1"/>
    <property type="molecule type" value="Genomic_DNA"/>
</dbReference>
<comment type="function">
    <text evidence="5">GTPase that associates with the 50S ribosomal subunit and may have a role during protein synthesis or ribosome biogenesis.</text>
</comment>
<feature type="coiled-coil region" evidence="8">
    <location>
        <begin position="153"/>
        <end position="187"/>
    </location>
</feature>
<sequence>MEKGVVCYLAQEEEEEEIEYDLQELKELLRNVDIEAVATVVQRRPPDPHYLLGPGKIAEVKELVEREKLQAVVFNRELSPRQVQALEDFFGPEVAVWDRTQVILEIFRRRARSREGKIQVELARLTYLYPRLYGLGGTLSRLGGGVGTRGPGETKLEVLRRALRRRITELRRELEEVRASRDLLRRHRQRSGIPVVSLVGYTNAGKSTLLNALAAEGKEVLAEDRLFATLDPVSRRVVLPSGRVFLLTDTVGFIKDLPPKLKEAFKATLEELEVADLLLHVIDLTSPYLDEQQRAVEGILEELGLAEKPVLKVYNKVDRYAGILPADGVVISALKKINLDQLLHQIETRLFQEEEIELFLPFTSLGKLEKWRERVRVVAEEYGSEGVKVTVRGRPEDLARLRAQVVGQ</sequence>
<dbReference type="SUPFAM" id="SSF52540">
    <property type="entry name" value="P-loop containing nucleoside triphosphate hydrolases"/>
    <property type="match status" value="1"/>
</dbReference>
<dbReference type="Proteomes" id="UP000256329">
    <property type="component" value="Unassembled WGS sequence"/>
</dbReference>
<feature type="binding site" evidence="6">
    <location>
        <begin position="315"/>
        <end position="318"/>
    </location>
    <ligand>
        <name>GTP</name>
        <dbReference type="ChEBI" id="CHEBI:37565"/>
    </ligand>
</feature>
<dbReference type="InterPro" id="IPR030394">
    <property type="entry name" value="G_HFLX_dom"/>
</dbReference>
<evidence type="ECO:0000256" key="7">
    <source>
        <dbReference type="PIRSR" id="PIRSR006809-2"/>
    </source>
</evidence>
<evidence type="ECO:0000256" key="8">
    <source>
        <dbReference type="SAM" id="Coils"/>
    </source>
</evidence>
<feature type="binding site" evidence="6">
    <location>
        <begin position="227"/>
        <end position="231"/>
    </location>
    <ligand>
        <name>GTP</name>
        <dbReference type="ChEBI" id="CHEBI:37565"/>
    </ligand>
</feature>
<keyword evidence="3 7" id="KW-0460">Magnesium</keyword>
<accession>A0A3D8P2M1</accession>
<dbReference type="GO" id="GO:0005525">
    <property type="term" value="F:GTP binding"/>
    <property type="evidence" value="ECO:0007669"/>
    <property type="project" value="UniProtKB-UniRule"/>
</dbReference>
<comment type="subunit">
    <text evidence="5">Monomer. Associates with the 50S ribosomal subunit.</text>
</comment>
<comment type="subcellular location">
    <subcellularLocation>
        <location evidence="5">Cytoplasm</location>
    </subcellularLocation>
    <text evidence="5">May associate with membranes.</text>
</comment>
<dbReference type="InterPro" id="IPR042108">
    <property type="entry name" value="GTPase_HflX_N_sf"/>
</dbReference>
<comment type="cofactor">
    <cofactor evidence="7">
        <name>Mg(2+)</name>
        <dbReference type="ChEBI" id="CHEBI:18420"/>
    </cofactor>
</comment>